<proteinExistence type="predicted"/>
<keyword evidence="1" id="KW-1133">Transmembrane helix</keyword>
<sequence>MLPFDRRPWAKTLATVVIACSLTAAVTATYFLYSFQELHIPEIAIILLLLLTIIPPNVEIVLRKKKKHTEESSGSVPVHHLRTP</sequence>
<dbReference type="Proteomes" id="UP000540989">
    <property type="component" value="Unassembled WGS sequence"/>
</dbReference>
<feature type="transmembrane region" description="Helical" evidence="1">
    <location>
        <begin position="39"/>
        <end position="58"/>
    </location>
</feature>
<keyword evidence="1" id="KW-0812">Transmembrane</keyword>
<dbReference type="AlphaFoldDB" id="A0A7W7ZGJ1"/>
<name>A0A7W7ZGJ1_9BACT</name>
<accession>A0A7W7ZGJ1</accession>
<keyword evidence="3" id="KW-1185">Reference proteome</keyword>
<dbReference type="RefSeq" id="WP_184221102.1">
    <property type="nucleotide sequence ID" value="NZ_JACHIP010000006.1"/>
</dbReference>
<evidence type="ECO:0000313" key="3">
    <source>
        <dbReference type="Proteomes" id="UP000540989"/>
    </source>
</evidence>
<organism evidence="2 3">
    <name type="scientific">Granulicella aggregans</name>
    <dbReference type="NCBI Taxonomy" id="474949"/>
    <lineage>
        <taxon>Bacteria</taxon>
        <taxon>Pseudomonadati</taxon>
        <taxon>Acidobacteriota</taxon>
        <taxon>Terriglobia</taxon>
        <taxon>Terriglobales</taxon>
        <taxon>Acidobacteriaceae</taxon>
        <taxon>Granulicella</taxon>
    </lineage>
</organism>
<gene>
    <name evidence="2" type="ORF">HDF16_004240</name>
</gene>
<reference evidence="2 3" key="1">
    <citation type="submission" date="2020-08" db="EMBL/GenBank/DDBJ databases">
        <title>Genomic Encyclopedia of Type Strains, Phase IV (KMG-V): Genome sequencing to study the core and pangenomes of soil and plant-associated prokaryotes.</title>
        <authorList>
            <person name="Whitman W."/>
        </authorList>
    </citation>
    <scope>NUCLEOTIDE SEQUENCE [LARGE SCALE GENOMIC DNA]</scope>
    <source>
        <strain evidence="2 3">M8UP14</strain>
    </source>
</reference>
<evidence type="ECO:0000256" key="1">
    <source>
        <dbReference type="SAM" id="Phobius"/>
    </source>
</evidence>
<feature type="transmembrane region" description="Helical" evidence="1">
    <location>
        <begin position="12"/>
        <end position="33"/>
    </location>
</feature>
<keyword evidence="1" id="KW-0472">Membrane</keyword>
<dbReference type="EMBL" id="JACHIP010000006">
    <property type="protein sequence ID" value="MBB5059514.1"/>
    <property type="molecule type" value="Genomic_DNA"/>
</dbReference>
<protein>
    <submittedName>
        <fullName evidence="2">Uncharacterized protein</fullName>
    </submittedName>
</protein>
<evidence type="ECO:0000313" key="2">
    <source>
        <dbReference type="EMBL" id="MBB5059514.1"/>
    </source>
</evidence>
<comment type="caution">
    <text evidence="2">The sequence shown here is derived from an EMBL/GenBank/DDBJ whole genome shotgun (WGS) entry which is preliminary data.</text>
</comment>